<dbReference type="InterPro" id="IPR011057">
    <property type="entry name" value="Mss4-like_sf"/>
</dbReference>
<proteinExistence type="inferred from homology"/>
<dbReference type="Pfam" id="PF04828">
    <property type="entry name" value="GFA"/>
    <property type="match status" value="1"/>
</dbReference>
<evidence type="ECO:0000256" key="1">
    <source>
        <dbReference type="ARBA" id="ARBA00005495"/>
    </source>
</evidence>
<keyword evidence="6" id="KW-1185">Reference proteome</keyword>
<dbReference type="GO" id="GO:0046872">
    <property type="term" value="F:metal ion binding"/>
    <property type="evidence" value="ECO:0007669"/>
    <property type="project" value="UniProtKB-KW"/>
</dbReference>
<dbReference type="GO" id="GO:0016846">
    <property type="term" value="F:carbon-sulfur lyase activity"/>
    <property type="evidence" value="ECO:0007669"/>
    <property type="project" value="InterPro"/>
</dbReference>
<accession>F7VRX0</accession>
<dbReference type="VEuPathDB" id="FungiDB:SMAC_01804"/>
<dbReference type="OrthoDB" id="2993351at2759"/>
<dbReference type="PROSITE" id="PS51891">
    <property type="entry name" value="CENP_V_GFA"/>
    <property type="match status" value="1"/>
</dbReference>
<keyword evidence="3" id="KW-0862">Zinc</keyword>
<protein>
    <submittedName>
        <fullName evidence="5">WGS project CABT00000000 data, contig 2.5</fullName>
    </submittedName>
</protein>
<evidence type="ECO:0000259" key="4">
    <source>
        <dbReference type="PROSITE" id="PS51891"/>
    </source>
</evidence>
<dbReference type="PANTHER" id="PTHR28620">
    <property type="entry name" value="CENTROMERE PROTEIN V"/>
    <property type="match status" value="1"/>
</dbReference>
<dbReference type="InParanoid" id="F7VRX0"/>
<dbReference type="EMBL" id="CABT02000005">
    <property type="protein sequence ID" value="CCC08256.1"/>
    <property type="molecule type" value="Genomic_DNA"/>
</dbReference>
<dbReference type="Proteomes" id="UP000001881">
    <property type="component" value="Unassembled WGS sequence"/>
</dbReference>
<feature type="domain" description="CENP-V/GFA" evidence="4">
    <location>
        <begin position="116"/>
        <end position="243"/>
    </location>
</feature>
<dbReference type="InterPro" id="IPR006913">
    <property type="entry name" value="CENP-V/GFA"/>
</dbReference>
<evidence type="ECO:0000256" key="3">
    <source>
        <dbReference type="ARBA" id="ARBA00022833"/>
    </source>
</evidence>
<dbReference type="OMA" id="CGAFVYE"/>
<dbReference type="SUPFAM" id="SSF51316">
    <property type="entry name" value="Mss4-like"/>
    <property type="match status" value="2"/>
</dbReference>
<comment type="caution">
    <text evidence="5">The sequence shown here is derived from an EMBL/GenBank/DDBJ whole genome shotgun (WGS) entry which is preliminary data.</text>
</comment>
<name>F7VRX0_SORMK</name>
<keyword evidence="2" id="KW-0479">Metal-binding</keyword>
<organism evidence="5 6">
    <name type="scientific">Sordaria macrospora (strain ATCC MYA-333 / DSM 997 / K(L3346) / K-hell)</name>
    <dbReference type="NCBI Taxonomy" id="771870"/>
    <lineage>
        <taxon>Eukaryota</taxon>
        <taxon>Fungi</taxon>
        <taxon>Dikarya</taxon>
        <taxon>Ascomycota</taxon>
        <taxon>Pezizomycotina</taxon>
        <taxon>Sordariomycetes</taxon>
        <taxon>Sordariomycetidae</taxon>
        <taxon>Sordariales</taxon>
        <taxon>Sordariaceae</taxon>
        <taxon>Sordaria</taxon>
    </lineage>
</organism>
<dbReference type="Gene3D" id="2.170.150.70">
    <property type="match status" value="2"/>
</dbReference>
<dbReference type="PANTHER" id="PTHR28620:SF1">
    <property type="entry name" value="CENP-V_GFA DOMAIN-CONTAINING PROTEIN"/>
    <property type="match status" value="1"/>
</dbReference>
<dbReference type="InterPro" id="IPR052355">
    <property type="entry name" value="CENP-V-like"/>
</dbReference>
<evidence type="ECO:0000256" key="2">
    <source>
        <dbReference type="ARBA" id="ARBA00022723"/>
    </source>
</evidence>
<reference evidence="5 6" key="1">
    <citation type="journal article" date="2010" name="PLoS Genet.">
        <title>De novo assembly of a 40 Mb eukaryotic genome from short sequence reads: Sordaria macrospora, a model organism for fungal morphogenesis.</title>
        <authorList>
            <person name="Nowrousian M."/>
            <person name="Stajich J."/>
            <person name="Chu M."/>
            <person name="Engh I."/>
            <person name="Espagne E."/>
            <person name="Halliday K."/>
            <person name="Kamerewerd J."/>
            <person name="Kempken F."/>
            <person name="Knab B."/>
            <person name="Kuo H.C."/>
            <person name="Osiewacz H.D."/>
            <person name="Poeggeler S."/>
            <person name="Read N."/>
            <person name="Seiler S."/>
            <person name="Smith K."/>
            <person name="Zickler D."/>
            <person name="Kueck U."/>
            <person name="Freitag M."/>
        </authorList>
    </citation>
    <scope>NUCLEOTIDE SEQUENCE [LARGE SCALE GENOMIC DNA]</scope>
    <source>
        <strain evidence="6">ATCC MYA-333 / DSM 997 / K(L3346) / K-hell</strain>
        <tissue evidence="5">Mycelium</tissue>
    </source>
</reference>
<gene>
    <name evidence="5" type="ORF">SMAC_01804</name>
</gene>
<dbReference type="AlphaFoldDB" id="F7VRX0"/>
<evidence type="ECO:0000313" key="5">
    <source>
        <dbReference type="EMBL" id="CCC08256.1"/>
    </source>
</evidence>
<dbReference type="HOGENOM" id="CLU_055491_0_0_1"/>
<dbReference type="eggNOG" id="KOG4192">
    <property type="taxonomic scope" value="Eukaryota"/>
</dbReference>
<comment type="similarity">
    <text evidence="1">Belongs to the Gfa family.</text>
</comment>
<sequence>MSSTPVTDSKAQGQQPPLKSYRGNCHCGSFIFTILVPEIVSVESCNCSICRKKGYLWVILDTNQGHKLEVVRAIQELKIWDLEVKEFDGKSIGPPYQPAPFDGLEPKAEVENGVVYHGSCHCGAVKVAVKTKGPLDKTFKEKVMECNCSICQRGGCIWTYPTSPSQISFSAGSRENLTSYACLKKVMCKTFCKNCGVPLTNETNEAMTEEIIRATMSDPEMVLRWRNVVWPINLRCLDLCPSDESWSFEEKVKELTIEKGDGWGMVKPGYVNP</sequence>
<evidence type="ECO:0000313" key="6">
    <source>
        <dbReference type="Proteomes" id="UP000001881"/>
    </source>
</evidence>